<feature type="repeat" description="TPR" evidence="3">
    <location>
        <begin position="24"/>
        <end position="57"/>
    </location>
</feature>
<dbReference type="RefSeq" id="WP_127033370.1">
    <property type="nucleotide sequence ID" value="NZ_RZGR01000014.1"/>
</dbReference>
<sequence>MHLKEIAMPEKNKNITMVSPAKKLEEYLEKGNTAYDEGEYTSAETYYREIVSLDPNHAEAYYKLCLSFFWQRKEHDAFTTCLTLQELAPKMAAELQQIFLAAKHATAAFKNKNLQTAQEKLKLITQFDPKNIAVLHNLALCCLQLNDLKSFQETTETLLTHKPHTTPYIQALKSLQSHCYSNGLYETAIKISTHIISIQPNNVEEMVYRAKCYWKKKNHIQSLRDCETVLQKDPVNIAACFILSIWIWQPQHPQASVNFHGTLLPICGQDKSKLLFIINACLEECILSWAEIALAKLFEVDPENLQGMKFKILLDAKQNKITKTEIVSSLYAVANRQGLPEADVLEIINFFIDNNYFQEAGDTLKTIALSCAKKSQEALSLFMGLRNIYNQHVFKHTLFKQTNYQDCTIFTDAPQPSFTKR</sequence>
<reference evidence="4 5" key="1">
    <citation type="submission" date="2018-12" db="EMBL/GenBank/DDBJ databases">
        <title>Legionella sp,whole genome shotgun sequence.</title>
        <authorList>
            <person name="Wu H."/>
        </authorList>
    </citation>
    <scope>NUCLEOTIDE SEQUENCE [LARGE SCALE GENOMIC DNA]</scope>
    <source>
        <strain evidence="5">km714</strain>
    </source>
</reference>
<dbReference type="PANTHER" id="PTHR44858:SF1">
    <property type="entry name" value="UDP-N-ACETYLGLUCOSAMINE--PEPTIDE N-ACETYLGLUCOSAMINYLTRANSFERASE SPINDLY-RELATED"/>
    <property type="match status" value="1"/>
</dbReference>
<dbReference type="AlphaFoldDB" id="A0A3S0XT73"/>
<dbReference type="EMBL" id="RZGR01000014">
    <property type="protein sequence ID" value="RUQ88210.1"/>
    <property type="molecule type" value="Genomic_DNA"/>
</dbReference>
<keyword evidence="2 3" id="KW-0802">TPR repeat</keyword>
<evidence type="ECO:0000256" key="3">
    <source>
        <dbReference type="PROSITE-ProRule" id="PRU00339"/>
    </source>
</evidence>
<dbReference type="InterPro" id="IPR019734">
    <property type="entry name" value="TPR_rpt"/>
</dbReference>
<dbReference type="PROSITE" id="PS50005">
    <property type="entry name" value="TPR"/>
    <property type="match status" value="1"/>
</dbReference>
<name>A0A3S0XT73_9GAMM</name>
<dbReference type="Proteomes" id="UP000288012">
    <property type="component" value="Unassembled WGS sequence"/>
</dbReference>
<evidence type="ECO:0000313" key="4">
    <source>
        <dbReference type="EMBL" id="RUQ88210.1"/>
    </source>
</evidence>
<dbReference type="SUPFAM" id="SSF48452">
    <property type="entry name" value="TPR-like"/>
    <property type="match status" value="1"/>
</dbReference>
<keyword evidence="5" id="KW-1185">Reference proteome</keyword>
<dbReference type="Pfam" id="PF14559">
    <property type="entry name" value="TPR_19"/>
    <property type="match status" value="1"/>
</dbReference>
<dbReference type="InterPro" id="IPR011990">
    <property type="entry name" value="TPR-like_helical_dom_sf"/>
</dbReference>
<evidence type="ECO:0000256" key="1">
    <source>
        <dbReference type="ARBA" id="ARBA00022737"/>
    </source>
</evidence>
<comment type="caution">
    <text evidence="4">The sequence shown here is derived from an EMBL/GenBank/DDBJ whole genome shotgun (WGS) entry which is preliminary data.</text>
</comment>
<dbReference type="OrthoDB" id="305319at2"/>
<dbReference type="PANTHER" id="PTHR44858">
    <property type="entry name" value="TETRATRICOPEPTIDE REPEAT PROTEIN 6"/>
    <property type="match status" value="1"/>
</dbReference>
<proteinExistence type="predicted"/>
<evidence type="ECO:0000313" key="5">
    <source>
        <dbReference type="Proteomes" id="UP000288012"/>
    </source>
</evidence>
<dbReference type="Pfam" id="PF13181">
    <property type="entry name" value="TPR_8"/>
    <property type="match status" value="1"/>
</dbReference>
<organism evidence="4 5">
    <name type="scientific">Legionella septentrionalis</name>
    <dbReference type="NCBI Taxonomy" id="2498109"/>
    <lineage>
        <taxon>Bacteria</taxon>
        <taxon>Pseudomonadati</taxon>
        <taxon>Pseudomonadota</taxon>
        <taxon>Gammaproteobacteria</taxon>
        <taxon>Legionellales</taxon>
        <taxon>Legionellaceae</taxon>
        <taxon>Legionella</taxon>
    </lineage>
</organism>
<evidence type="ECO:0000256" key="2">
    <source>
        <dbReference type="ARBA" id="ARBA00022803"/>
    </source>
</evidence>
<accession>A0A3S0XT73</accession>
<protein>
    <submittedName>
        <fullName evidence="4">Tetratricopeptide repeat protein</fullName>
    </submittedName>
</protein>
<keyword evidence="1" id="KW-0677">Repeat</keyword>
<dbReference type="Gene3D" id="1.25.40.10">
    <property type="entry name" value="Tetratricopeptide repeat domain"/>
    <property type="match status" value="2"/>
</dbReference>
<dbReference type="InterPro" id="IPR050498">
    <property type="entry name" value="Ycf3"/>
</dbReference>
<dbReference type="SMART" id="SM00028">
    <property type="entry name" value="TPR"/>
    <property type="match status" value="4"/>
</dbReference>
<gene>
    <name evidence="4" type="ORF">EKM59_05920</name>
</gene>